<organism evidence="8 9">
    <name type="scientific">Vitrella brassicaformis (strain CCMP3155)</name>
    <dbReference type="NCBI Taxonomy" id="1169540"/>
    <lineage>
        <taxon>Eukaryota</taxon>
        <taxon>Sar</taxon>
        <taxon>Alveolata</taxon>
        <taxon>Colpodellida</taxon>
        <taxon>Vitrellaceae</taxon>
        <taxon>Vitrella</taxon>
    </lineage>
</organism>
<dbReference type="GO" id="GO:0006388">
    <property type="term" value="P:tRNA splicing, via endonucleolytic cleavage and ligation"/>
    <property type="evidence" value="ECO:0007669"/>
    <property type="project" value="TreeGrafter"/>
</dbReference>
<comment type="catalytic activity">
    <reaction evidence="6">
        <text>2'-phospho-[ligated tRNA] + NAD(+) = mature tRNA + ADP-alpha-D-ribose 1'',2''-cyclic phosphate + nicotinamide</text>
        <dbReference type="Rhea" id="RHEA:23324"/>
        <dbReference type="Rhea" id="RHEA-COMP:11106"/>
        <dbReference type="Rhea" id="RHEA-COMP:11107"/>
        <dbReference type="ChEBI" id="CHEBI:17154"/>
        <dbReference type="ChEBI" id="CHEBI:57540"/>
        <dbReference type="ChEBI" id="CHEBI:76596"/>
        <dbReference type="ChEBI" id="CHEBI:82883"/>
        <dbReference type="ChEBI" id="CHEBI:85027"/>
        <dbReference type="EC" id="2.7.1.160"/>
    </reaction>
</comment>
<dbReference type="AlphaFoldDB" id="A0A0G4EHX6"/>
<dbReference type="VEuPathDB" id="CryptoDB:Vbra_1103"/>
<proteinExistence type="inferred from homology"/>
<protein>
    <recommendedName>
        <fullName evidence="3">2'-phosphotransferase</fullName>
        <ecNumber evidence="3">2.7.1.160</ecNumber>
    </recommendedName>
</protein>
<feature type="compositionally biased region" description="Basic and acidic residues" evidence="7">
    <location>
        <begin position="249"/>
        <end position="262"/>
    </location>
</feature>
<dbReference type="EC" id="2.7.1.160" evidence="3"/>
<feature type="compositionally biased region" description="Low complexity" evidence="7">
    <location>
        <begin position="236"/>
        <end position="248"/>
    </location>
</feature>
<dbReference type="OMA" id="RHGASQM"/>
<dbReference type="Pfam" id="PF01885">
    <property type="entry name" value="PTS_2-RNA"/>
    <property type="match status" value="1"/>
</dbReference>
<evidence type="ECO:0000256" key="3">
    <source>
        <dbReference type="ARBA" id="ARBA00012007"/>
    </source>
</evidence>
<dbReference type="Gene3D" id="1.10.10.970">
    <property type="entry name" value="RNA 2'-phosphotransferase, Tpt1/KptA family, N-terminal domain"/>
    <property type="match status" value="1"/>
</dbReference>
<dbReference type="SUPFAM" id="SSF56399">
    <property type="entry name" value="ADP-ribosylation"/>
    <property type="match status" value="1"/>
</dbReference>
<accession>A0A0G4EHX6</accession>
<comment type="similarity">
    <text evidence="2">Belongs to the KptA/TPT1 family.</text>
</comment>
<evidence type="ECO:0000256" key="5">
    <source>
        <dbReference type="ARBA" id="ARBA00023027"/>
    </source>
</evidence>
<dbReference type="InterPro" id="IPR002745">
    <property type="entry name" value="Ptrans_KptA/Tpt1"/>
</dbReference>
<dbReference type="PANTHER" id="PTHR12684:SF2">
    <property type="entry name" value="TRNA 2'-PHOSPHOTRANSFERASE 1"/>
    <property type="match status" value="1"/>
</dbReference>
<dbReference type="STRING" id="1169540.A0A0G4EHX6"/>
<keyword evidence="5" id="KW-0520">NAD</keyword>
<dbReference type="PANTHER" id="PTHR12684">
    <property type="entry name" value="PUTATIVE PHOSPHOTRANSFERASE"/>
    <property type="match status" value="1"/>
</dbReference>
<feature type="region of interest" description="Disordered" evidence="7">
    <location>
        <begin position="1"/>
        <end position="37"/>
    </location>
</feature>
<comment type="function">
    <text evidence="1">Catalyzes the last step of tRNA splicing, the transfer of the splice junction 2'-phosphate from ligated tRNA to NAD to produce ADP-ribose 1''-2'' cyclic phosphate.</text>
</comment>
<dbReference type="Gene3D" id="3.20.170.30">
    <property type="match status" value="1"/>
</dbReference>
<dbReference type="OrthoDB" id="419694at2759"/>
<sequence length="270" mass="29879">MASSQSASRPNEAAGREGRGRNRRRQRHNDSHDVQLSRSLSMVLRHKAADFGLNVRPDGFVRVDDLMRLSRFTDYSVQQLHSVVENNDKQRFSLWTDDEGTEWIRANQGHSAGVNVSADELYERIESAEDIPVCVHGTSEGAWEAIRRQGLKKMGRQHIHFAPGLPGESGVISGMRYSCSVFIYLDVAKAMERGVVLYRSANNVILTEGLDGTIPPNLFASVSHADGRTLWPGNGQQPQADVPQAADEAAAREMRARREREGGVMAATAK</sequence>
<evidence type="ECO:0000256" key="4">
    <source>
        <dbReference type="ARBA" id="ARBA00022679"/>
    </source>
</evidence>
<name>A0A0G4EHX6_VITBC</name>
<dbReference type="Proteomes" id="UP000041254">
    <property type="component" value="Unassembled WGS sequence"/>
</dbReference>
<keyword evidence="9" id="KW-1185">Reference proteome</keyword>
<evidence type="ECO:0000256" key="7">
    <source>
        <dbReference type="SAM" id="MobiDB-lite"/>
    </source>
</evidence>
<dbReference type="PhylomeDB" id="A0A0G4EHX6"/>
<evidence type="ECO:0000313" key="8">
    <source>
        <dbReference type="EMBL" id="CEL95837.1"/>
    </source>
</evidence>
<dbReference type="InterPro" id="IPR042080">
    <property type="entry name" value="RNA_2'-PTrans_N"/>
</dbReference>
<evidence type="ECO:0000313" key="9">
    <source>
        <dbReference type="Proteomes" id="UP000041254"/>
    </source>
</evidence>
<keyword evidence="4" id="KW-0808">Transferase</keyword>
<reference evidence="8 9" key="1">
    <citation type="submission" date="2014-11" db="EMBL/GenBank/DDBJ databases">
        <authorList>
            <person name="Zhu J."/>
            <person name="Qi W."/>
            <person name="Song R."/>
        </authorList>
    </citation>
    <scope>NUCLEOTIDE SEQUENCE [LARGE SCALE GENOMIC DNA]</scope>
</reference>
<dbReference type="GO" id="GO:0000215">
    <property type="term" value="F:tRNA 2'-phosphotransferase activity"/>
    <property type="evidence" value="ECO:0007669"/>
    <property type="project" value="UniProtKB-EC"/>
</dbReference>
<dbReference type="InParanoid" id="A0A0G4EHX6"/>
<dbReference type="EMBL" id="CDMY01000240">
    <property type="protein sequence ID" value="CEL95837.1"/>
    <property type="molecule type" value="Genomic_DNA"/>
</dbReference>
<feature type="region of interest" description="Disordered" evidence="7">
    <location>
        <begin position="229"/>
        <end position="270"/>
    </location>
</feature>
<evidence type="ECO:0000256" key="6">
    <source>
        <dbReference type="ARBA" id="ARBA00047949"/>
    </source>
</evidence>
<evidence type="ECO:0000256" key="1">
    <source>
        <dbReference type="ARBA" id="ARBA00003343"/>
    </source>
</evidence>
<gene>
    <name evidence="8" type="ORF">Vbra_1103</name>
</gene>
<evidence type="ECO:0000256" key="2">
    <source>
        <dbReference type="ARBA" id="ARBA00009836"/>
    </source>
</evidence>
<dbReference type="InterPro" id="IPR042081">
    <property type="entry name" value="RNA_2'-PTrans_C"/>
</dbReference>